<evidence type="ECO:0000313" key="1">
    <source>
        <dbReference type="EMBL" id="AFZ34525.1"/>
    </source>
</evidence>
<dbReference type="OrthoDB" id="484274at2"/>
<gene>
    <name evidence="1" type="ordered locus">Sta7437_0943</name>
</gene>
<sequence length="110" mass="13015">MLTYPDKQVNIQKISPEELKKQERMRDVLLLLEQLVEREEVTLKLIIDCLYDVGSLNLVNKKFHNQPLNRFMKAIANMSKPILRIVALRWVKKNLPVLVTNWLENQVSFK</sequence>
<dbReference type="KEGG" id="scs:Sta7437_0943"/>
<dbReference type="AlphaFoldDB" id="K9XPI0"/>
<keyword evidence="2" id="KW-1185">Reference proteome</keyword>
<accession>K9XPI0</accession>
<organism evidence="1 2">
    <name type="scientific">Stanieria cyanosphaera (strain ATCC 29371 / PCC 7437)</name>
    <dbReference type="NCBI Taxonomy" id="111780"/>
    <lineage>
        <taxon>Bacteria</taxon>
        <taxon>Bacillati</taxon>
        <taxon>Cyanobacteriota</taxon>
        <taxon>Cyanophyceae</taxon>
        <taxon>Pleurocapsales</taxon>
        <taxon>Dermocarpellaceae</taxon>
        <taxon>Stanieria</taxon>
    </lineage>
</organism>
<dbReference type="HOGENOM" id="CLU_164107_0_0_3"/>
<dbReference type="RefSeq" id="WP_015192198.1">
    <property type="nucleotide sequence ID" value="NC_019748.1"/>
</dbReference>
<evidence type="ECO:0000313" key="2">
    <source>
        <dbReference type="Proteomes" id="UP000010473"/>
    </source>
</evidence>
<dbReference type="Proteomes" id="UP000010473">
    <property type="component" value="Chromosome"/>
</dbReference>
<reference evidence="2" key="1">
    <citation type="journal article" date="2013" name="Proc. Natl. Acad. Sci. U.S.A.">
        <title>Improving the coverage of the cyanobacterial phylum using diversity-driven genome sequencing.</title>
        <authorList>
            <person name="Shih P.M."/>
            <person name="Wu D."/>
            <person name="Latifi A."/>
            <person name="Axen S.D."/>
            <person name="Fewer D.P."/>
            <person name="Talla E."/>
            <person name="Calteau A."/>
            <person name="Cai F."/>
            <person name="Tandeau de Marsac N."/>
            <person name="Rippka R."/>
            <person name="Herdman M."/>
            <person name="Sivonen K."/>
            <person name="Coursin T."/>
            <person name="Laurent T."/>
            <person name="Goodwin L."/>
            <person name="Nolan M."/>
            <person name="Davenport K.W."/>
            <person name="Han C.S."/>
            <person name="Rubin E.M."/>
            <person name="Eisen J.A."/>
            <person name="Woyke T."/>
            <person name="Gugger M."/>
            <person name="Kerfeld C.A."/>
        </authorList>
    </citation>
    <scope>NUCLEOTIDE SEQUENCE [LARGE SCALE GENOMIC DNA]</scope>
    <source>
        <strain evidence="2">ATCC 29371 / PCC 7437</strain>
    </source>
</reference>
<proteinExistence type="predicted"/>
<name>K9XPI0_STAC7</name>
<dbReference type="EMBL" id="CP003653">
    <property type="protein sequence ID" value="AFZ34525.1"/>
    <property type="molecule type" value="Genomic_DNA"/>
</dbReference>
<dbReference type="PATRIC" id="fig|111780.3.peg.983"/>
<protein>
    <submittedName>
        <fullName evidence="1">Uncharacterized protein</fullName>
    </submittedName>
</protein>
<dbReference type="eggNOG" id="ENOG5032S1W">
    <property type="taxonomic scope" value="Bacteria"/>
</dbReference>